<dbReference type="PATRIC" id="fig|1347342.6.peg.10"/>
<dbReference type="InterPro" id="IPR023271">
    <property type="entry name" value="Aquaporin-like"/>
</dbReference>
<sequence>MQPEHLNFYSFFNKYSLMEEYGFSSGILKRIYRKILPSIPDTDTVEYLLLKTDESIPDLISQMDFSTISDSDISRQLDLSIKALCTKVIAFGLDSNIKAKYNFIELNSKPFEILLNKVNKLSEFDEEEISQLFNSLKAIQLLVIDLRKNKSKIGANFHLTLTTRRILEYTKRIEELIQLKLNISSKMHWENIFSEYIEYAKHKDSIRRYLSRHADLVAIEIVEHTSNKGEKYIAETTKEYWKFFYRSLFGGGIIAIFALFKPIIYTYGFSDITNALLFSINYALCFIIVNQLGGIIATKQPAMTATTLAKNIDREGTLKYDSIKSITIIVRKVFRSQFISVMGNFLMAILSACIFMFLIQLFSTTDMAEVVKPEYLIYNIVPTPQLVFFAAIAGFFLALSGLISGFVDNKVIASKISHRIRNNRFLLRNDKLATFIDKKWGTMFGNISLGFFLGSTFLLSYILPFKIDIRHVAFSSANLGYSIMNYDFSRNTILLAVIGALLIGLVNFIVSFSITLYLALRSRGVNFSLLPKIIFNIFKDFLSNPFHYFIKIEKEPLTKKDKED</sequence>
<dbReference type="GO" id="GO:0016020">
    <property type="term" value="C:membrane"/>
    <property type="evidence" value="ECO:0007669"/>
    <property type="project" value="UniProtKB-SubCell"/>
</dbReference>
<feature type="transmembrane region" description="Helical" evidence="5">
    <location>
        <begin position="443"/>
        <end position="463"/>
    </location>
</feature>
<evidence type="ECO:0000256" key="3">
    <source>
        <dbReference type="ARBA" id="ARBA00022989"/>
    </source>
</evidence>
<feature type="transmembrane region" description="Helical" evidence="5">
    <location>
        <begin position="243"/>
        <end position="264"/>
    </location>
</feature>
<evidence type="ECO:0000256" key="5">
    <source>
        <dbReference type="SAM" id="Phobius"/>
    </source>
</evidence>
<accession>T2KG68</accession>
<reference evidence="6 7" key="1">
    <citation type="journal article" date="2013" name="Appl. Environ. Microbiol.">
        <title>The genome of the alga-associated marine flavobacterium Formosa agariphila KMM 3901T reveals a broad potential for degradation of algal polysaccharides.</title>
        <authorList>
            <person name="Mann A.J."/>
            <person name="Hahnke R.L."/>
            <person name="Huang S."/>
            <person name="Werner J."/>
            <person name="Xing P."/>
            <person name="Barbeyron T."/>
            <person name="Huettel B."/>
            <person name="Stueber K."/>
            <person name="Reinhardt R."/>
            <person name="Harder J."/>
            <person name="Gloeckner F.O."/>
            <person name="Amann R.I."/>
            <person name="Teeling H."/>
        </authorList>
    </citation>
    <scope>NUCLEOTIDE SEQUENCE [LARGE SCALE GENOMIC DNA]</scope>
    <source>
        <strain evidence="7">DSM 15362 / KCTC 12365 / LMG 23005 / KMM 3901</strain>
    </source>
</reference>
<evidence type="ECO:0000256" key="4">
    <source>
        <dbReference type="ARBA" id="ARBA00023136"/>
    </source>
</evidence>
<evidence type="ECO:0000256" key="2">
    <source>
        <dbReference type="ARBA" id="ARBA00022692"/>
    </source>
</evidence>
<evidence type="ECO:0000313" key="7">
    <source>
        <dbReference type="Proteomes" id="UP000016160"/>
    </source>
</evidence>
<gene>
    <name evidence="6" type="ORF">BN863_100</name>
</gene>
<keyword evidence="3 5" id="KW-1133">Transmembrane helix</keyword>
<dbReference type="RefSeq" id="WP_084817433.1">
    <property type="nucleotide sequence ID" value="NZ_HG315671.1"/>
</dbReference>
<dbReference type="EMBL" id="HG315671">
    <property type="protein sequence ID" value="CDF77722.1"/>
    <property type="molecule type" value="Genomic_DNA"/>
</dbReference>
<feature type="transmembrane region" description="Helical" evidence="5">
    <location>
        <begin position="493"/>
        <end position="520"/>
    </location>
</feature>
<dbReference type="AlphaFoldDB" id="T2KG68"/>
<organism evidence="6 7">
    <name type="scientific">Formosa agariphila (strain DSM 15362 / KCTC 12365 / LMG 23005 / KMM 3901 / M-2Alg 35-1)</name>
    <dbReference type="NCBI Taxonomy" id="1347342"/>
    <lineage>
        <taxon>Bacteria</taxon>
        <taxon>Pseudomonadati</taxon>
        <taxon>Bacteroidota</taxon>
        <taxon>Flavobacteriia</taxon>
        <taxon>Flavobacteriales</taxon>
        <taxon>Flavobacteriaceae</taxon>
        <taxon>Formosa</taxon>
    </lineage>
</organism>
<feature type="transmembrane region" description="Helical" evidence="5">
    <location>
        <begin position="276"/>
        <end position="297"/>
    </location>
</feature>
<name>T2KG68_FORAG</name>
<keyword evidence="2 5" id="KW-0812">Transmembrane</keyword>
<comment type="subcellular location">
    <subcellularLocation>
        <location evidence="1">Membrane</location>
        <topology evidence="1">Multi-pass membrane protein</topology>
    </subcellularLocation>
</comment>
<dbReference type="Proteomes" id="UP000016160">
    <property type="component" value="Chromosome"/>
</dbReference>
<dbReference type="Gene3D" id="1.20.1080.10">
    <property type="entry name" value="Glycerol uptake facilitator protein"/>
    <property type="match status" value="1"/>
</dbReference>
<keyword evidence="7" id="KW-1185">Reference proteome</keyword>
<dbReference type="InterPro" id="IPR011385">
    <property type="entry name" value="Site-sp_rcmbase"/>
</dbReference>
<dbReference type="eggNOG" id="COG4389">
    <property type="taxonomic scope" value="Bacteria"/>
</dbReference>
<evidence type="ECO:0000256" key="1">
    <source>
        <dbReference type="ARBA" id="ARBA00004141"/>
    </source>
</evidence>
<dbReference type="OrthoDB" id="5688397at2"/>
<dbReference type="HOGENOM" id="CLU_023672_0_0_10"/>
<protein>
    <submittedName>
        <fullName evidence="6">Site-specific recombinase</fullName>
    </submittedName>
</protein>
<dbReference type="Pfam" id="PF10136">
    <property type="entry name" value="SpecificRecomb"/>
    <property type="match status" value="1"/>
</dbReference>
<feature type="transmembrane region" description="Helical" evidence="5">
    <location>
        <begin position="386"/>
        <end position="407"/>
    </location>
</feature>
<evidence type="ECO:0000313" key="6">
    <source>
        <dbReference type="EMBL" id="CDF77722.1"/>
    </source>
</evidence>
<feature type="transmembrane region" description="Helical" evidence="5">
    <location>
        <begin position="341"/>
        <end position="362"/>
    </location>
</feature>
<keyword evidence="4 5" id="KW-0472">Membrane</keyword>
<proteinExistence type="predicted"/>
<dbReference type="STRING" id="1347342.BN863_100"/>